<protein>
    <submittedName>
        <fullName evidence="1">Uncharacterized protein</fullName>
    </submittedName>
</protein>
<comment type="caution">
    <text evidence="1">The sequence shown here is derived from an EMBL/GenBank/DDBJ whole genome shotgun (WGS) entry which is preliminary data.</text>
</comment>
<reference evidence="1 2" key="1">
    <citation type="journal article" date="2014" name="Genome Biol. Evol.">
        <title>The genome of the myxosporean Thelohanellus kitauei shows adaptations to nutrient acquisition within its fish host.</title>
        <authorList>
            <person name="Yang Y."/>
            <person name="Xiong J."/>
            <person name="Zhou Z."/>
            <person name="Huo F."/>
            <person name="Miao W."/>
            <person name="Ran C."/>
            <person name="Liu Y."/>
            <person name="Zhang J."/>
            <person name="Feng J."/>
            <person name="Wang M."/>
            <person name="Wang M."/>
            <person name="Wang L."/>
            <person name="Yao B."/>
        </authorList>
    </citation>
    <scope>NUCLEOTIDE SEQUENCE [LARGE SCALE GENOMIC DNA]</scope>
    <source>
        <strain evidence="1">Wuqing</strain>
    </source>
</reference>
<accession>A0A0C2MI99</accession>
<gene>
    <name evidence="1" type="ORF">RF11_12805</name>
</gene>
<name>A0A0C2MI99_THEKT</name>
<evidence type="ECO:0000313" key="2">
    <source>
        <dbReference type="Proteomes" id="UP000031668"/>
    </source>
</evidence>
<dbReference type="EMBL" id="JWZT01005339">
    <property type="protein sequence ID" value="KII61391.1"/>
    <property type="molecule type" value="Genomic_DNA"/>
</dbReference>
<proteinExistence type="predicted"/>
<evidence type="ECO:0000313" key="1">
    <source>
        <dbReference type="EMBL" id="KII61391.1"/>
    </source>
</evidence>
<sequence>MEIKLINNHRFRRDTLKESIEAEIRSKHGTLEKSAKLLQDSDKKKQRATERPLFSNKLNREWKNLTIQTVRFGVQALFCNYLSNNHIFLLDRIFKIAPEIFV</sequence>
<keyword evidence="2" id="KW-1185">Reference proteome</keyword>
<organism evidence="1 2">
    <name type="scientific">Thelohanellus kitauei</name>
    <name type="common">Myxosporean</name>
    <dbReference type="NCBI Taxonomy" id="669202"/>
    <lineage>
        <taxon>Eukaryota</taxon>
        <taxon>Metazoa</taxon>
        <taxon>Cnidaria</taxon>
        <taxon>Myxozoa</taxon>
        <taxon>Myxosporea</taxon>
        <taxon>Bivalvulida</taxon>
        <taxon>Platysporina</taxon>
        <taxon>Myxobolidae</taxon>
        <taxon>Thelohanellus</taxon>
    </lineage>
</organism>
<dbReference type="AlphaFoldDB" id="A0A0C2MI99"/>
<dbReference type="Proteomes" id="UP000031668">
    <property type="component" value="Unassembled WGS sequence"/>
</dbReference>